<sequence>MPIKIETSICITIYMDNPHVRVGGAILGTIWYVVAKKIVDKAVELYHVTPEQAEALYKVFLRPGDYIVEYD</sequence>
<dbReference type="EMBL" id="MN739582">
    <property type="protein sequence ID" value="QHT14404.1"/>
    <property type="molecule type" value="Genomic_DNA"/>
</dbReference>
<dbReference type="AlphaFoldDB" id="A0A6C0DDZ8"/>
<proteinExistence type="predicted"/>
<name>A0A6C0DDZ8_9ZZZZ</name>
<reference evidence="1" key="1">
    <citation type="journal article" date="2020" name="Nature">
        <title>Giant virus diversity and host interactions through global metagenomics.</title>
        <authorList>
            <person name="Schulz F."/>
            <person name="Roux S."/>
            <person name="Paez-Espino D."/>
            <person name="Jungbluth S."/>
            <person name="Walsh D.A."/>
            <person name="Denef V.J."/>
            <person name="McMahon K.D."/>
            <person name="Konstantinidis K.T."/>
            <person name="Eloe-Fadrosh E.A."/>
            <person name="Kyrpides N.C."/>
            <person name="Woyke T."/>
        </authorList>
    </citation>
    <scope>NUCLEOTIDE SEQUENCE</scope>
    <source>
        <strain evidence="1">GVMAG-M-3300023174-137</strain>
    </source>
</reference>
<protein>
    <submittedName>
        <fullName evidence="1">Uncharacterized protein</fullName>
    </submittedName>
</protein>
<organism evidence="1">
    <name type="scientific">viral metagenome</name>
    <dbReference type="NCBI Taxonomy" id="1070528"/>
    <lineage>
        <taxon>unclassified sequences</taxon>
        <taxon>metagenomes</taxon>
        <taxon>organismal metagenomes</taxon>
    </lineage>
</organism>
<accession>A0A6C0DDZ8</accession>
<evidence type="ECO:0000313" key="1">
    <source>
        <dbReference type="EMBL" id="QHT14404.1"/>
    </source>
</evidence>